<evidence type="ECO:0000313" key="2">
    <source>
        <dbReference type="Proteomes" id="UP001472677"/>
    </source>
</evidence>
<accession>A0ABR2CPD0</accession>
<protein>
    <submittedName>
        <fullName evidence="1">Uncharacterized protein</fullName>
    </submittedName>
</protein>
<dbReference type="Proteomes" id="UP001472677">
    <property type="component" value="Unassembled WGS sequence"/>
</dbReference>
<comment type="caution">
    <text evidence="1">The sequence shown here is derived from an EMBL/GenBank/DDBJ whole genome shotgun (WGS) entry which is preliminary data.</text>
</comment>
<keyword evidence="2" id="KW-1185">Reference proteome</keyword>
<name>A0ABR2CPD0_9ROSI</name>
<proteinExistence type="predicted"/>
<sequence>MAEEAIGIIERDDELRCTAMDLSAECEFSGARSDFLHKKKVILREAEETVQLGKLLGAAPKGKEKVVIQDIARIIKALVLVGRWGVEDWRCGIIGLYAPCAVTEQREFWEKVVSIILEKNVAWCVGVAALSDVPLQGNLFYLVLIWE</sequence>
<organism evidence="1 2">
    <name type="scientific">Hibiscus sabdariffa</name>
    <name type="common">roselle</name>
    <dbReference type="NCBI Taxonomy" id="183260"/>
    <lineage>
        <taxon>Eukaryota</taxon>
        <taxon>Viridiplantae</taxon>
        <taxon>Streptophyta</taxon>
        <taxon>Embryophyta</taxon>
        <taxon>Tracheophyta</taxon>
        <taxon>Spermatophyta</taxon>
        <taxon>Magnoliopsida</taxon>
        <taxon>eudicotyledons</taxon>
        <taxon>Gunneridae</taxon>
        <taxon>Pentapetalae</taxon>
        <taxon>rosids</taxon>
        <taxon>malvids</taxon>
        <taxon>Malvales</taxon>
        <taxon>Malvaceae</taxon>
        <taxon>Malvoideae</taxon>
        <taxon>Hibiscus</taxon>
    </lineage>
</organism>
<gene>
    <name evidence="1" type="ORF">V6N12_031473</name>
</gene>
<dbReference type="EMBL" id="JBBPBM010000047">
    <property type="protein sequence ID" value="KAK8521579.1"/>
    <property type="molecule type" value="Genomic_DNA"/>
</dbReference>
<reference evidence="1 2" key="1">
    <citation type="journal article" date="2024" name="G3 (Bethesda)">
        <title>Genome assembly of Hibiscus sabdariffa L. provides insights into metabolisms of medicinal natural products.</title>
        <authorList>
            <person name="Kim T."/>
        </authorList>
    </citation>
    <scope>NUCLEOTIDE SEQUENCE [LARGE SCALE GENOMIC DNA]</scope>
    <source>
        <strain evidence="1">TK-2024</strain>
        <tissue evidence="1">Old leaves</tissue>
    </source>
</reference>
<evidence type="ECO:0000313" key="1">
    <source>
        <dbReference type="EMBL" id="KAK8521579.1"/>
    </source>
</evidence>